<dbReference type="PANTHER" id="PTHR38731">
    <property type="entry name" value="LIPL45-RELATED LIPOPROTEIN-RELATED"/>
    <property type="match status" value="1"/>
</dbReference>
<dbReference type="InterPro" id="IPR006860">
    <property type="entry name" value="FecR"/>
</dbReference>
<accession>A0AAI9N3E0</accession>
<name>A0AAI9N3E0_9BURK</name>
<dbReference type="AlphaFoldDB" id="A0AAI9N3E0"/>
<comment type="caution">
    <text evidence="3">The sequence shown here is derived from an EMBL/GenBank/DDBJ whole genome shotgun (WGS) entry which is preliminary data.</text>
</comment>
<dbReference type="PANTHER" id="PTHR38731:SF1">
    <property type="entry name" value="FECR PROTEIN DOMAIN-CONTAINING PROTEIN"/>
    <property type="match status" value="1"/>
</dbReference>
<feature type="signal peptide" evidence="1">
    <location>
        <begin position="1"/>
        <end position="38"/>
    </location>
</feature>
<dbReference type="Pfam" id="PF04773">
    <property type="entry name" value="FecR"/>
    <property type="match status" value="1"/>
</dbReference>
<evidence type="ECO:0000313" key="4">
    <source>
        <dbReference type="Proteomes" id="UP000006772"/>
    </source>
</evidence>
<gene>
    <name evidence="3" type="ORF">HFRIS_014194</name>
</gene>
<evidence type="ECO:0000313" key="3">
    <source>
        <dbReference type="EMBL" id="EOA04029.1"/>
    </source>
</evidence>
<dbReference type="EMBL" id="AEEC02000019">
    <property type="protein sequence ID" value="EOA04029.1"/>
    <property type="molecule type" value="Genomic_DNA"/>
</dbReference>
<feature type="domain" description="FecR protein" evidence="2">
    <location>
        <begin position="76"/>
        <end position="163"/>
    </location>
</feature>
<keyword evidence="1" id="KW-0732">Signal</keyword>
<evidence type="ECO:0000256" key="1">
    <source>
        <dbReference type="SAM" id="SignalP"/>
    </source>
</evidence>
<reference evidence="3 4" key="1">
    <citation type="journal article" date="2013" name="Front. Microbiol.">
        <title>The genome of the endophytic bacterium H. frisingense GSF30(T) identifies diverse strategies in the Herbaspirillum genus to interact with plants.</title>
        <authorList>
            <person name="Straub D."/>
            <person name="Rothballer M."/>
            <person name="Hartmann A."/>
            <person name="Ludewig U."/>
        </authorList>
    </citation>
    <scope>NUCLEOTIDE SEQUENCE [LARGE SCALE GENOMIC DNA]</scope>
    <source>
        <strain evidence="3 4">GSF30</strain>
    </source>
</reference>
<proteinExistence type="predicted"/>
<feature type="chain" id="PRO_5042486765" description="FecR protein domain-containing protein" evidence="1">
    <location>
        <begin position="39"/>
        <end position="259"/>
    </location>
</feature>
<dbReference type="Proteomes" id="UP000006772">
    <property type="component" value="Unassembled WGS sequence"/>
</dbReference>
<organism evidence="3 4">
    <name type="scientific">Herbaspirillum frisingense GSF30</name>
    <dbReference type="NCBI Taxonomy" id="864073"/>
    <lineage>
        <taxon>Bacteria</taxon>
        <taxon>Pseudomonadati</taxon>
        <taxon>Pseudomonadota</taxon>
        <taxon>Betaproteobacteria</taxon>
        <taxon>Burkholderiales</taxon>
        <taxon>Oxalobacteraceae</taxon>
        <taxon>Herbaspirillum</taxon>
    </lineage>
</organism>
<protein>
    <recommendedName>
        <fullName evidence="2">FecR protein domain-containing protein</fullName>
    </recommendedName>
</protein>
<dbReference type="RefSeq" id="WP_006464067.1">
    <property type="nucleotide sequence ID" value="NZ_AEEC02000019.1"/>
</dbReference>
<sequence>MNSFKQNLPGLVRQQVAAQLLALSLALWLLVVAAPAHAQAQPVVGQVTHLSGVLTARHADGSRVVLAVKSAILQGDTLITERETYTRVKFLDNAEIVLRPGTEVAVNKYIYDEKEPKNDSVAIGLVKGGLRAVTGLVGKRNHEAVNFDTPTATIGIRGTHFGALYCQNDCGGVPTPSGQPPDNGLHVDVVTGAIVVTNPAGSQVFSAGQFGFVQSRIVPPVIVPQSQGVQVTMPPAISSNGNNGTQKIGAAKLDACVVQ</sequence>
<evidence type="ECO:0000259" key="2">
    <source>
        <dbReference type="Pfam" id="PF04773"/>
    </source>
</evidence>